<feature type="compositionally biased region" description="Low complexity" evidence="1">
    <location>
        <begin position="11"/>
        <end position="54"/>
    </location>
</feature>
<dbReference type="InterPro" id="IPR001506">
    <property type="entry name" value="Peptidase_M12A"/>
</dbReference>
<dbReference type="Pfam" id="PF01400">
    <property type="entry name" value="Astacin"/>
    <property type="match status" value="2"/>
</dbReference>
<feature type="region of interest" description="Disordered" evidence="1">
    <location>
        <begin position="1"/>
        <end position="64"/>
    </location>
</feature>
<protein>
    <recommendedName>
        <fullName evidence="2">Peptidase metallopeptidase domain-containing protein</fullName>
    </recommendedName>
</protein>
<feature type="domain" description="Peptidase metallopeptidase" evidence="2">
    <location>
        <begin position="459"/>
        <end position="618"/>
    </location>
</feature>
<dbReference type="Gene3D" id="3.40.390.10">
    <property type="entry name" value="Collagenase (Catalytic Domain)"/>
    <property type="match status" value="4"/>
</dbReference>
<feature type="region of interest" description="Disordered" evidence="1">
    <location>
        <begin position="710"/>
        <end position="749"/>
    </location>
</feature>
<reference evidence="3" key="1">
    <citation type="journal article" date="2021" name="New Phytol.">
        <title>Evolutionary innovations through gain and loss of genes in the ectomycorrhizal Boletales.</title>
        <authorList>
            <person name="Wu G."/>
            <person name="Miyauchi S."/>
            <person name="Morin E."/>
            <person name="Kuo A."/>
            <person name="Drula E."/>
            <person name="Varga T."/>
            <person name="Kohler A."/>
            <person name="Feng B."/>
            <person name="Cao Y."/>
            <person name="Lipzen A."/>
            <person name="Daum C."/>
            <person name="Hundley H."/>
            <person name="Pangilinan J."/>
            <person name="Johnson J."/>
            <person name="Barry K."/>
            <person name="LaButti K."/>
            <person name="Ng V."/>
            <person name="Ahrendt S."/>
            <person name="Min B."/>
            <person name="Choi I.G."/>
            <person name="Park H."/>
            <person name="Plett J.M."/>
            <person name="Magnuson J."/>
            <person name="Spatafora J.W."/>
            <person name="Nagy L.G."/>
            <person name="Henrissat B."/>
            <person name="Grigoriev I.V."/>
            <person name="Yang Z.L."/>
            <person name="Xu J."/>
            <person name="Martin F.M."/>
        </authorList>
    </citation>
    <scope>NUCLEOTIDE SEQUENCE</scope>
    <source>
        <strain evidence="3">KKN 215</strain>
    </source>
</reference>
<evidence type="ECO:0000256" key="1">
    <source>
        <dbReference type="SAM" id="MobiDB-lite"/>
    </source>
</evidence>
<dbReference type="GO" id="GO:0004222">
    <property type="term" value="F:metalloendopeptidase activity"/>
    <property type="evidence" value="ECO:0007669"/>
    <property type="project" value="InterPro"/>
</dbReference>
<feature type="compositionally biased region" description="Acidic residues" evidence="1">
    <location>
        <begin position="730"/>
        <end position="749"/>
    </location>
</feature>
<dbReference type="OrthoDB" id="291007at2759"/>
<dbReference type="PANTHER" id="PTHR10127">
    <property type="entry name" value="DISCOIDIN, CUB, EGF, LAMININ , AND ZINC METALLOPROTEASE DOMAIN CONTAINING"/>
    <property type="match status" value="1"/>
</dbReference>
<dbReference type="Proteomes" id="UP000813824">
    <property type="component" value="Unassembled WGS sequence"/>
</dbReference>
<sequence>MSTLPDPSAQPTATVSPTLAATPTPAPATVETGQSPTSTPVAPVVPTTTQTPVADLAPPSQSSHTGLAVAVAPAGATEPTLQQVTPAVAKVALPDSSENLGPMLKYSPSCADLAPKQVQIGAADRRTPSAVAYAVFAKTALLWDTSSSTTITYAFLPGTTVGTSVQQAKVNQCIGEWSWYANINFSLVDASSVPAPMIRVTFDAAAGNWSYVGNLALNVPPTAATINLGDVPDGPDASSGDPIERSIIMHEFGHALGLTHEHPRDIPLDGPNIKQFYASSVGWTGDYVQENILNVYDKHTLTNFLKYDETSIMRCFMDDNLNLDQTAVFPNSSLSDRDKALMVVNYPLPQLNSNAPRWTLSHALSVLGVPEYYKHSMLAARPADVRKQYAIWLANEILMIPGYIPPKPQLPDWPAGDEDTPDEIPEWFSKTCSDLATHLRAESEDRTSSMVAFAVMTRSTLLWDNGSTITYSYLGGNSTQQKKVDTVAQEWTKYANVVIKKVASGGQIRITFVKDGSWSYVGRETLNVAVTKATMNFGWVKGDSSVIGSEERGTILHEFGHALGLLHEHQSPARGGTLTLDEEAVYEFYELNQGWSRAMVKEQIIDVYSRDNVSNYSQVDLNSIMMYFMPPEMNTERIDVRPNYVLSDLDKAYIAINYPFQSKDPKWTLAYALEVAGVTGAARENIARESDAAVIRQKFSVWNAASRAETAAKTSAPGTAGRDIQHDLGGGDDGEDEDEDKDDEDDFDDYFDPKVIKEAENDTAPWCSSEDPDVLQEDDNNVETSAVSHDLGPARGVAEAGGALWSPGETIRYWFQQPSYRRDHFITARSKLQRKCLKKAFKQWAAASGLQIVEAARAEEAPVKIWISDSTIDLQNSCSRIGKAAHSTPRRRAYGGGNRETTMYIHFAPGGNLSPGSPDRLKALRSCRHEVGHMLGLRHEHGSPVSRTSTADEPNRERIAIWTDWDPLSIMLYKDRPHLADPSIRTQFNYKISDVDKAFVKSLYAQNEAVLREGIAALGLVGEEVNKVIQALAQGQGSWKKKLPYALFELSRQLKRKYGGTRPRATSSGGEAPQRDIQGDGGKFADGFDVTVDQKIIREITETEPAEWCASEERDMLEGTGDVDNTDFEDSEDNTARGLGPARGVAEGPAVLWKPRKKISYWFQQASYRPPLLTPRRQEQRDLLVHVFGEWEAASGLQIREAANRDVAVIQIWISDSIVGPQNCWSRIGRRAINNPNVGNARGGDIDTTMFIHFRPGSVGPGSAGRAWALKVCRHEVGHMLGLRHEHGSPLSQTVPTPEDNRDRIAVWTDYDPLSIMLYRNLPLAADPQTRTATNYEISAKDRAFVKV</sequence>
<dbReference type="SMART" id="SM00235">
    <property type="entry name" value="ZnMc"/>
    <property type="match status" value="2"/>
</dbReference>
<feature type="region of interest" description="Disordered" evidence="1">
    <location>
        <begin position="1058"/>
        <end position="1083"/>
    </location>
</feature>
<dbReference type="InterPro" id="IPR006026">
    <property type="entry name" value="Peptidase_Metallo"/>
</dbReference>
<dbReference type="InterPro" id="IPR024079">
    <property type="entry name" value="MetalloPept_cat_dom_sf"/>
</dbReference>
<dbReference type="SUPFAM" id="SSF55486">
    <property type="entry name" value="Metalloproteases ('zincins'), catalytic domain"/>
    <property type="match status" value="4"/>
</dbReference>
<organism evidence="3 4">
    <name type="scientific">Cristinia sonorae</name>
    <dbReference type="NCBI Taxonomy" id="1940300"/>
    <lineage>
        <taxon>Eukaryota</taxon>
        <taxon>Fungi</taxon>
        <taxon>Dikarya</taxon>
        <taxon>Basidiomycota</taxon>
        <taxon>Agaricomycotina</taxon>
        <taxon>Agaricomycetes</taxon>
        <taxon>Agaricomycetidae</taxon>
        <taxon>Agaricales</taxon>
        <taxon>Pleurotineae</taxon>
        <taxon>Stephanosporaceae</taxon>
        <taxon>Cristinia</taxon>
    </lineage>
</organism>
<dbReference type="GO" id="GO:0006508">
    <property type="term" value="P:proteolysis"/>
    <property type="evidence" value="ECO:0007669"/>
    <property type="project" value="InterPro"/>
</dbReference>
<proteinExistence type="predicted"/>
<evidence type="ECO:0000259" key="2">
    <source>
        <dbReference type="SMART" id="SM00235"/>
    </source>
</evidence>
<comment type="caution">
    <text evidence="3">The sequence shown here is derived from an EMBL/GenBank/DDBJ whole genome shotgun (WGS) entry which is preliminary data.</text>
</comment>
<name>A0A8K0XP21_9AGAR</name>
<evidence type="ECO:0000313" key="3">
    <source>
        <dbReference type="EMBL" id="KAH8099648.1"/>
    </source>
</evidence>
<gene>
    <name evidence="3" type="ORF">BXZ70DRAFT_240518</name>
</gene>
<dbReference type="PANTHER" id="PTHR10127:SF850">
    <property type="entry name" value="METALLOENDOPEPTIDASE"/>
    <property type="match status" value="1"/>
</dbReference>
<dbReference type="GO" id="GO:0008270">
    <property type="term" value="F:zinc ion binding"/>
    <property type="evidence" value="ECO:0007669"/>
    <property type="project" value="InterPro"/>
</dbReference>
<evidence type="ECO:0000313" key="4">
    <source>
        <dbReference type="Proteomes" id="UP000813824"/>
    </source>
</evidence>
<feature type="domain" description="Peptidase metallopeptidase" evidence="2">
    <location>
        <begin position="139"/>
        <end position="289"/>
    </location>
</feature>
<dbReference type="EMBL" id="JAEVFJ010000019">
    <property type="protein sequence ID" value="KAH8099648.1"/>
    <property type="molecule type" value="Genomic_DNA"/>
</dbReference>
<accession>A0A8K0XP21</accession>
<keyword evidence="4" id="KW-1185">Reference proteome</keyword>